<dbReference type="KEGG" id="tpep:A0127_09895"/>
<dbReference type="InterPro" id="IPR039528">
    <property type="entry name" value="DPM1-like"/>
</dbReference>
<keyword evidence="3" id="KW-0808">Transferase</keyword>
<dbReference type="PANTHER" id="PTHR43398:SF1">
    <property type="entry name" value="DOLICHOL-PHOSPHATE MANNOSYLTRANSFERASE SUBUNIT 1"/>
    <property type="match status" value="1"/>
</dbReference>
<dbReference type="GO" id="GO:0016020">
    <property type="term" value="C:membrane"/>
    <property type="evidence" value="ECO:0007669"/>
    <property type="project" value="GOC"/>
</dbReference>
<accession>A0A142CXE9</accession>
<dbReference type="RefSeq" id="WP_062390745.1">
    <property type="nucleotide sequence ID" value="NZ_CP014750.1"/>
</dbReference>
<proteinExistence type="inferred from homology"/>
<dbReference type="Proteomes" id="UP000073604">
    <property type="component" value="Chromosome"/>
</dbReference>
<evidence type="ECO:0000256" key="2">
    <source>
        <dbReference type="ARBA" id="ARBA00022676"/>
    </source>
</evidence>
<dbReference type="Pfam" id="PF00535">
    <property type="entry name" value="Glycos_transf_2"/>
    <property type="match status" value="1"/>
</dbReference>
<gene>
    <name evidence="5" type="ORF">A0127_09895</name>
</gene>
<sequence length="250" mass="28092">MIFVVLPCYNEAPNLLKLIPKIDDALKGQDYQIIAVNDGSSDRTGEVLLQLSEEYPIRILTHQRNMGLQAALKTGLSEAVRLGKEGDVVITMDSDDTHDPIHISQMLEKIEDGADIVIASRYVKGGKQVNVPVHRVFLSWGINKVLGLFSGVPAKDLTSGYRAYKWECLRRTFDALGERLVTSQGFEISVELLVKVFYFGNCSRIEEVPLYLDYGRKEGGSKMNLRKTIMGYLKLIPEIRKWKTGKGDLQ</sequence>
<dbReference type="GeneID" id="27140861"/>
<dbReference type="PANTHER" id="PTHR43398">
    <property type="entry name" value="DOLICHOL-PHOSPHATE MANNOSYLTRANSFERASE SUBUNIT 1"/>
    <property type="match status" value="1"/>
</dbReference>
<dbReference type="CDD" id="cd04179">
    <property type="entry name" value="DPM_DPG-synthase_like"/>
    <property type="match status" value="1"/>
</dbReference>
<dbReference type="EMBL" id="CP014750">
    <property type="protein sequence ID" value="AMQ19451.1"/>
    <property type="molecule type" value="Genomic_DNA"/>
</dbReference>
<evidence type="ECO:0000256" key="1">
    <source>
        <dbReference type="ARBA" id="ARBA00006739"/>
    </source>
</evidence>
<dbReference type="AlphaFoldDB" id="A0A142CXE9"/>
<name>A0A142CXE9_9EURY</name>
<evidence type="ECO:0000313" key="6">
    <source>
        <dbReference type="Proteomes" id="UP000073604"/>
    </source>
</evidence>
<feature type="domain" description="Glycosyltransferase 2-like" evidence="4">
    <location>
        <begin position="4"/>
        <end position="165"/>
    </location>
</feature>
<evidence type="ECO:0000259" key="4">
    <source>
        <dbReference type="Pfam" id="PF00535"/>
    </source>
</evidence>
<dbReference type="InterPro" id="IPR029044">
    <property type="entry name" value="Nucleotide-diphossugar_trans"/>
</dbReference>
<dbReference type="Gene3D" id="3.90.550.10">
    <property type="entry name" value="Spore Coat Polysaccharide Biosynthesis Protein SpsA, Chain A"/>
    <property type="match status" value="1"/>
</dbReference>
<dbReference type="GO" id="GO:0009247">
    <property type="term" value="P:glycolipid biosynthetic process"/>
    <property type="evidence" value="ECO:0007669"/>
    <property type="project" value="TreeGrafter"/>
</dbReference>
<dbReference type="InterPro" id="IPR001173">
    <property type="entry name" value="Glyco_trans_2-like"/>
</dbReference>
<evidence type="ECO:0000313" key="5">
    <source>
        <dbReference type="EMBL" id="AMQ19451.1"/>
    </source>
</evidence>
<evidence type="ECO:0000256" key="3">
    <source>
        <dbReference type="ARBA" id="ARBA00022679"/>
    </source>
</evidence>
<dbReference type="SUPFAM" id="SSF53448">
    <property type="entry name" value="Nucleotide-diphospho-sugar transferases"/>
    <property type="match status" value="1"/>
</dbReference>
<protein>
    <recommendedName>
        <fullName evidence="4">Glycosyltransferase 2-like domain-containing protein</fullName>
    </recommendedName>
</protein>
<dbReference type="STRING" id="53952.A0127_09895"/>
<keyword evidence="6" id="KW-1185">Reference proteome</keyword>
<organism evidence="5 6">
    <name type="scientific">Thermococcus peptonophilus</name>
    <dbReference type="NCBI Taxonomy" id="53952"/>
    <lineage>
        <taxon>Archaea</taxon>
        <taxon>Methanobacteriati</taxon>
        <taxon>Methanobacteriota</taxon>
        <taxon>Thermococci</taxon>
        <taxon>Thermococcales</taxon>
        <taxon>Thermococcaceae</taxon>
        <taxon>Thermococcus</taxon>
    </lineage>
</organism>
<comment type="similarity">
    <text evidence="1">Belongs to the glycosyltransferase 2 family.</text>
</comment>
<keyword evidence="2" id="KW-0328">Glycosyltransferase</keyword>
<reference evidence="6" key="1">
    <citation type="submission" date="2016-03" db="EMBL/GenBank/DDBJ databases">
        <authorList>
            <person name="Oger P.M."/>
        </authorList>
    </citation>
    <scope>NUCLEOTIDE SEQUENCE [LARGE SCALE GENOMIC DNA]</scope>
    <source>
        <strain evidence="6">OG-1</strain>
    </source>
</reference>
<dbReference type="GO" id="GO:0004582">
    <property type="term" value="F:dolichyl-phosphate beta-D-mannosyltransferase activity"/>
    <property type="evidence" value="ECO:0007669"/>
    <property type="project" value="InterPro"/>
</dbReference>